<sequence length="300" mass="33921">MTRNEWAELRASTPLTLSEDDLSALRGVNEDVSLEDVANVYLPLSRLINLHIGAARQLTGIRDTFLGRPTHRGPYIVAIAGSVAVGKSTFARVLQAVMARWPDHPNVALVTTDGFLYPNSKLVADGIMHRKGFPESYDRKHMVKFLAAVKAGERNIKAPIYSHVSYDIVPDQYQLIDQPDILIFEGLNVLQTDGVDGQKPSTIVSDFFDFSVYLDADEQDIEQWYVARFLMLQKTSFRARGAYFRKLADLTPEEAPEAARQIWRDINRVNLLENILPTRERADLVLRKAADHSVSEIWLR</sequence>
<dbReference type="UniPathway" id="UPA00241">
    <property type="reaction ID" value="UER00352"/>
</dbReference>
<dbReference type="Pfam" id="PF00485">
    <property type="entry name" value="PRK"/>
    <property type="match status" value="1"/>
</dbReference>
<accession>A0A0C2HXS5</accession>
<comment type="similarity">
    <text evidence="4 14 15">Belongs to the prokaryotic pantothenate kinase family.</text>
</comment>
<dbReference type="GO" id="GO:0005524">
    <property type="term" value="F:ATP binding"/>
    <property type="evidence" value="ECO:0007669"/>
    <property type="project" value="UniProtKB-UniRule"/>
</dbReference>
<evidence type="ECO:0000256" key="15">
    <source>
        <dbReference type="RuleBase" id="RU003530"/>
    </source>
</evidence>
<evidence type="ECO:0000256" key="1">
    <source>
        <dbReference type="ARBA" id="ARBA00001206"/>
    </source>
</evidence>
<evidence type="ECO:0000256" key="3">
    <source>
        <dbReference type="ARBA" id="ARBA00005225"/>
    </source>
</evidence>
<comment type="pathway">
    <text evidence="3 14 15">Cofactor biosynthesis; coenzyme A biosynthesis; CoA from (R)-pantothenate: step 1/5.</text>
</comment>
<dbReference type="GO" id="GO:0015937">
    <property type="term" value="P:coenzyme A biosynthetic process"/>
    <property type="evidence" value="ECO:0007669"/>
    <property type="project" value="UniProtKB-UniRule"/>
</dbReference>
<keyword evidence="7 14" id="KW-0963">Cytoplasm</keyword>
<keyword evidence="10 14" id="KW-0418">Kinase</keyword>
<dbReference type="EMBL" id="JXDG01000057">
    <property type="protein sequence ID" value="KIH81966.1"/>
    <property type="molecule type" value="Genomic_DNA"/>
</dbReference>
<feature type="binding site" evidence="14">
    <location>
        <begin position="81"/>
        <end position="88"/>
    </location>
    <ligand>
        <name>ATP</name>
        <dbReference type="ChEBI" id="CHEBI:30616"/>
    </ligand>
</feature>
<dbReference type="Gene3D" id="3.40.50.300">
    <property type="entry name" value="P-loop containing nucleotide triphosphate hydrolases"/>
    <property type="match status" value="1"/>
</dbReference>
<evidence type="ECO:0000256" key="4">
    <source>
        <dbReference type="ARBA" id="ARBA00006087"/>
    </source>
</evidence>
<evidence type="ECO:0000256" key="13">
    <source>
        <dbReference type="ARBA" id="ARBA00032866"/>
    </source>
</evidence>
<dbReference type="EC" id="2.7.1.33" evidence="5 14"/>
<keyword evidence="12 14" id="KW-0173">Coenzyme A biosynthesis</keyword>
<evidence type="ECO:0000256" key="2">
    <source>
        <dbReference type="ARBA" id="ARBA00004496"/>
    </source>
</evidence>
<dbReference type="SUPFAM" id="SSF52540">
    <property type="entry name" value="P-loop containing nucleoside triphosphate hydrolases"/>
    <property type="match status" value="1"/>
</dbReference>
<comment type="catalytic activity">
    <reaction evidence="1 14 15">
        <text>(R)-pantothenate + ATP = (R)-4'-phosphopantothenate + ADP + H(+)</text>
        <dbReference type="Rhea" id="RHEA:16373"/>
        <dbReference type="ChEBI" id="CHEBI:10986"/>
        <dbReference type="ChEBI" id="CHEBI:15378"/>
        <dbReference type="ChEBI" id="CHEBI:29032"/>
        <dbReference type="ChEBI" id="CHEBI:30616"/>
        <dbReference type="ChEBI" id="CHEBI:456216"/>
        <dbReference type="EC" id="2.7.1.33"/>
    </reaction>
</comment>
<dbReference type="STRING" id="226910.UCMB321_4271"/>
<evidence type="ECO:0000256" key="11">
    <source>
        <dbReference type="ARBA" id="ARBA00022840"/>
    </source>
</evidence>
<evidence type="ECO:0000259" key="16">
    <source>
        <dbReference type="Pfam" id="PF00485"/>
    </source>
</evidence>
<name>A0A0C2HXS5_9PSED</name>
<dbReference type="InterPro" id="IPR027417">
    <property type="entry name" value="P-loop_NTPase"/>
</dbReference>
<dbReference type="GO" id="GO:0004594">
    <property type="term" value="F:pantothenate kinase activity"/>
    <property type="evidence" value="ECO:0007669"/>
    <property type="project" value="UniProtKB-UniRule"/>
</dbReference>
<keyword evidence="18" id="KW-1185">Reference proteome</keyword>
<evidence type="ECO:0000256" key="5">
    <source>
        <dbReference type="ARBA" id="ARBA00012102"/>
    </source>
</evidence>
<dbReference type="AlphaFoldDB" id="A0A0C2HXS5"/>
<organism evidence="17 18">
    <name type="scientific">Pseudomonas batumici</name>
    <dbReference type="NCBI Taxonomy" id="226910"/>
    <lineage>
        <taxon>Bacteria</taxon>
        <taxon>Pseudomonadati</taxon>
        <taxon>Pseudomonadota</taxon>
        <taxon>Gammaproteobacteria</taxon>
        <taxon>Pseudomonadales</taxon>
        <taxon>Pseudomonadaceae</taxon>
        <taxon>Pseudomonas</taxon>
    </lineage>
</organism>
<dbReference type="Proteomes" id="UP000031535">
    <property type="component" value="Unassembled WGS sequence"/>
</dbReference>
<keyword evidence="11 14" id="KW-0067">ATP-binding</keyword>
<evidence type="ECO:0000256" key="14">
    <source>
        <dbReference type="HAMAP-Rule" id="MF_00215"/>
    </source>
</evidence>
<evidence type="ECO:0000313" key="17">
    <source>
        <dbReference type="EMBL" id="KIH81966.1"/>
    </source>
</evidence>
<dbReference type="InterPro" id="IPR006083">
    <property type="entry name" value="PRK/URK"/>
</dbReference>
<protein>
    <recommendedName>
        <fullName evidence="6 14">Pantothenate kinase</fullName>
        <ecNumber evidence="5 14">2.7.1.33</ecNumber>
    </recommendedName>
    <alternativeName>
        <fullName evidence="13 14">Pantothenic acid kinase</fullName>
    </alternativeName>
</protein>
<dbReference type="CDD" id="cd02025">
    <property type="entry name" value="PanK"/>
    <property type="match status" value="1"/>
</dbReference>
<dbReference type="InterPro" id="IPR004566">
    <property type="entry name" value="PanK"/>
</dbReference>
<evidence type="ECO:0000256" key="12">
    <source>
        <dbReference type="ARBA" id="ARBA00022993"/>
    </source>
</evidence>
<dbReference type="GO" id="GO:0005737">
    <property type="term" value="C:cytoplasm"/>
    <property type="evidence" value="ECO:0007669"/>
    <property type="project" value="UniProtKB-SubCell"/>
</dbReference>
<evidence type="ECO:0000256" key="10">
    <source>
        <dbReference type="ARBA" id="ARBA00022777"/>
    </source>
</evidence>
<evidence type="ECO:0000256" key="7">
    <source>
        <dbReference type="ARBA" id="ARBA00022490"/>
    </source>
</evidence>
<gene>
    <name evidence="14" type="primary">coaA</name>
    <name evidence="17" type="ORF">UCMB321_4271</name>
</gene>
<evidence type="ECO:0000256" key="6">
    <source>
        <dbReference type="ARBA" id="ARBA00015080"/>
    </source>
</evidence>
<dbReference type="NCBIfam" id="TIGR00554">
    <property type="entry name" value="panK_bact"/>
    <property type="match status" value="1"/>
</dbReference>
<reference evidence="17 18" key="1">
    <citation type="submission" date="2015-01" db="EMBL/GenBank/DDBJ databases">
        <title>Complete genome of Pseudomonas batumici UCM B-321 producer of the batumin antibiotic with strong antistaphilococcal and potential anticancer activity.</title>
        <authorList>
            <person name="Klochko V.V."/>
            <person name="Zelena L.B."/>
            <person name="Elena K.A."/>
            <person name="Reva O.N."/>
        </authorList>
    </citation>
    <scope>NUCLEOTIDE SEQUENCE [LARGE SCALE GENOMIC DNA]</scope>
    <source>
        <strain evidence="17 18">UCM B-321</strain>
    </source>
</reference>
<comment type="caution">
    <text evidence="17">The sequence shown here is derived from an EMBL/GenBank/DDBJ whole genome shotgun (WGS) entry which is preliminary data.</text>
</comment>
<evidence type="ECO:0000313" key="18">
    <source>
        <dbReference type="Proteomes" id="UP000031535"/>
    </source>
</evidence>
<comment type="subcellular location">
    <subcellularLocation>
        <location evidence="2 14 15">Cytoplasm</location>
    </subcellularLocation>
</comment>
<dbReference type="PANTHER" id="PTHR10285">
    <property type="entry name" value="URIDINE KINASE"/>
    <property type="match status" value="1"/>
</dbReference>
<proteinExistence type="inferred from homology"/>
<evidence type="ECO:0000256" key="8">
    <source>
        <dbReference type="ARBA" id="ARBA00022679"/>
    </source>
</evidence>
<dbReference type="PIRSF" id="PIRSF000545">
    <property type="entry name" value="Pantothenate_kin"/>
    <property type="match status" value="1"/>
</dbReference>
<evidence type="ECO:0000256" key="9">
    <source>
        <dbReference type="ARBA" id="ARBA00022741"/>
    </source>
</evidence>
<dbReference type="RefSeq" id="WP_245220836.1">
    <property type="nucleotide sequence ID" value="NZ_JXDG01000057.1"/>
</dbReference>
<dbReference type="HAMAP" id="MF_00215">
    <property type="entry name" value="Pantothen_kinase_1"/>
    <property type="match status" value="1"/>
</dbReference>
<feature type="domain" description="Phosphoribulokinase/uridine kinase" evidence="16">
    <location>
        <begin position="76"/>
        <end position="218"/>
    </location>
</feature>
<keyword evidence="9 14" id="KW-0547">Nucleotide-binding</keyword>
<dbReference type="PATRIC" id="fig|226910.6.peg.4263"/>
<keyword evidence="8 14" id="KW-0808">Transferase</keyword>